<feature type="compositionally biased region" description="Acidic residues" evidence="4">
    <location>
        <begin position="218"/>
        <end position="232"/>
    </location>
</feature>
<evidence type="ECO:0000256" key="1">
    <source>
        <dbReference type="ARBA" id="ARBA00022490"/>
    </source>
</evidence>
<feature type="region of interest" description="Disordered" evidence="4">
    <location>
        <begin position="208"/>
        <end position="232"/>
    </location>
</feature>
<comment type="similarity">
    <text evidence="3">Belongs to the RimP family.</text>
</comment>
<dbReference type="GO" id="GO:0006412">
    <property type="term" value="P:translation"/>
    <property type="evidence" value="ECO:0007669"/>
    <property type="project" value="TreeGrafter"/>
</dbReference>
<comment type="subcellular location">
    <subcellularLocation>
        <location evidence="3">Cytoplasm</location>
    </subcellularLocation>
</comment>
<dbReference type="InterPro" id="IPR036847">
    <property type="entry name" value="RimP_C_sf"/>
</dbReference>
<evidence type="ECO:0000259" key="5">
    <source>
        <dbReference type="Pfam" id="PF02576"/>
    </source>
</evidence>
<dbReference type="GO" id="GO:0005829">
    <property type="term" value="C:cytosol"/>
    <property type="evidence" value="ECO:0007669"/>
    <property type="project" value="TreeGrafter"/>
</dbReference>
<dbReference type="BioCyc" id="AURANTIMONAS:SI859A1_03223-MONOMER"/>
<protein>
    <recommendedName>
        <fullName evidence="3">Ribosome maturation factor RimP</fullName>
    </recommendedName>
</protein>
<keyword evidence="8" id="KW-1185">Reference proteome</keyword>
<sequence length="232" mass="25215">MITRQGADPHRGSINWAGSDAGPQHFSRSTVTTATDRIVKEQGLEGRVAEIVEPAIEQIGYRLVRVRTSGLNGMTLQIMAERPDGTMTVEDCEAVSRAVSPVLDVDDPIDKAYHLEVSSPGIDRPLVRKGDFETWAGFLMKLETNRLINERKRYRGKIVAVGDEAITVERDQPAEGEPGAVEIPFDAIGEARLILTDDLIAAALKADKAARKARGDVDPDAGDDDEAGAFEH</sequence>
<dbReference type="CDD" id="cd01734">
    <property type="entry name" value="YlxS_C"/>
    <property type="match status" value="1"/>
</dbReference>
<feature type="domain" description="Ribosome maturation factor RimP C-terminal" evidence="6">
    <location>
        <begin position="126"/>
        <end position="196"/>
    </location>
</feature>
<dbReference type="SUPFAM" id="SSF74942">
    <property type="entry name" value="YhbC-like, C-terminal domain"/>
    <property type="match status" value="1"/>
</dbReference>
<gene>
    <name evidence="3" type="primary">rimP</name>
    <name evidence="7" type="ORF">SI859A1_03223</name>
</gene>
<name>Q1YFF8_AURMS</name>
<evidence type="ECO:0000256" key="3">
    <source>
        <dbReference type="HAMAP-Rule" id="MF_01077"/>
    </source>
</evidence>
<dbReference type="Gene3D" id="3.30.300.70">
    <property type="entry name" value="RimP-like superfamily, N-terminal"/>
    <property type="match status" value="1"/>
</dbReference>
<feature type="domain" description="Ribosome maturation factor RimP N-terminal" evidence="5">
    <location>
        <begin position="51"/>
        <end position="123"/>
    </location>
</feature>
<dbReference type="InterPro" id="IPR028998">
    <property type="entry name" value="RimP_C"/>
</dbReference>
<dbReference type="Pfam" id="PF02576">
    <property type="entry name" value="RimP_N"/>
    <property type="match status" value="1"/>
</dbReference>
<dbReference type="Gene3D" id="2.30.30.180">
    <property type="entry name" value="Ribosome maturation factor RimP, C-terminal domain"/>
    <property type="match status" value="1"/>
</dbReference>
<comment type="function">
    <text evidence="3">Required for maturation of 30S ribosomal subunits.</text>
</comment>
<evidence type="ECO:0000313" key="8">
    <source>
        <dbReference type="Proteomes" id="UP000000321"/>
    </source>
</evidence>
<dbReference type="PANTHER" id="PTHR33867">
    <property type="entry name" value="RIBOSOME MATURATION FACTOR RIMP"/>
    <property type="match status" value="1"/>
</dbReference>
<feature type="region of interest" description="Disordered" evidence="4">
    <location>
        <begin position="1"/>
        <end position="30"/>
    </location>
</feature>
<evidence type="ECO:0000256" key="4">
    <source>
        <dbReference type="SAM" id="MobiDB-lite"/>
    </source>
</evidence>
<keyword evidence="2 3" id="KW-0690">Ribosome biogenesis</keyword>
<dbReference type="InterPro" id="IPR028989">
    <property type="entry name" value="RimP_N"/>
</dbReference>
<dbReference type="HOGENOM" id="CLU_070525_0_1_5"/>
<dbReference type="Proteomes" id="UP000000321">
    <property type="component" value="Unassembled WGS sequence"/>
</dbReference>
<dbReference type="AlphaFoldDB" id="Q1YFF8"/>
<dbReference type="GO" id="GO:0000028">
    <property type="term" value="P:ribosomal small subunit assembly"/>
    <property type="evidence" value="ECO:0007669"/>
    <property type="project" value="TreeGrafter"/>
</dbReference>
<keyword evidence="1 3" id="KW-0963">Cytoplasm</keyword>
<evidence type="ECO:0000259" key="6">
    <source>
        <dbReference type="Pfam" id="PF17384"/>
    </source>
</evidence>
<dbReference type="PANTHER" id="PTHR33867:SF1">
    <property type="entry name" value="RIBOSOME MATURATION FACTOR RIMP"/>
    <property type="match status" value="1"/>
</dbReference>
<dbReference type="FunFam" id="3.30.300.70:FF:000001">
    <property type="entry name" value="Ribosome maturation factor RimP"/>
    <property type="match status" value="1"/>
</dbReference>
<comment type="caution">
    <text evidence="7">The sequence shown here is derived from an EMBL/GenBank/DDBJ whole genome shotgun (WGS) entry which is preliminary data.</text>
</comment>
<reference evidence="7 8" key="1">
    <citation type="journal article" date="2008" name="Appl. Environ. Microbiol.">
        <title>Genomic insights into Mn(II) oxidation by the marine alphaproteobacterium Aurantimonas sp. strain SI85-9A1.</title>
        <authorList>
            <person name="Dick G.J."/>
            <person name="Podell S."/>
            <person name="Johnson H.A."/>
            <person name="Rivera-Espinoza Y."/>
            <person name="Bernier-Latmani R."/>
            <person name="McCarthy J.K."/>
            <person name="Torpey J.W."/>
            <person name="Clement B.G."/>
            <person name="Gaasterland T."/>
            <person name="Tebo B.M."/>
        </authorList>
    </citation>
    <scope>NUCLEOTIDE SEQUENCE [LARGE SCALE GENOMIC DNA]</scope>
    <source>
        <strain evidence="7 8">SI85-9A1</strain>
    </source>
</reference>
<dbReference type="NCBIfam" id="NF000932">
    <property type="entry name" value="PRK00092.2-5"/>
    <property type="match status" value="1"/>
</dbReference>
<dbReference type="EMBL" id="AAPJ01000006">
    <property type="protein sequence ID" value="EAS49015.1"/>
    <property type="molecule type" value="Genomic_DNA"/>
</dbReference>
<dbReference type="SUPFAM" id="SSF75420">
    <property type="entry name" value="YhbC-like, N-terminal domain"/>
    <property type="match status" value="1"/>
</dbReference>
<dbReference type="HAMAP" id="MF_01077">
    <property type="entry name" value="RimP"/>
    <property type="match status" value="1"/>
</dbReference>
<evidence type="ECO:0000313" key="7">
    <source>
        <dbReference type="EMBL" id="EAS49015.1"/>
    </source>
</evidence>
<evidence type="ECO:0000256" key="2">
    <source>
        <dbReference type="ARBA" id="ARBA00022517"/>
    </source>
</evidence>
<dbReference type="InterPro" id="IPR003728">
    <property type="entry name" value="Ribosome_maturation_RimP"/>
</dbReference>
<dbReference type="Pfam" id="PF17384">
    <property type="entry name" value="DUF150_C"/>
    <property type="match status" value="1"/>
</dbReference>
<accession>Q1YFF8</accession>
<feature type="compositionally biased region" description="Basic and acidic residues" evidence="4">
    <location>
        <begin position="208"/>
        <end position="217"/>
    </location>
</feature>
<proteinExistence type="inferred from homology"/>
<organism evidence="7 8">
    <name type="scientific">Aurantimonas manganoxydans (strain ATCC BAA-1229 / DSM 21871 / SI85-9A1)</name>
    <dbReference type="NCBI Taxonomy" id="287752"/>
    <lineage>
        <taxon>Bacteria</taxon>
        <taxon>Pseudomonadati</taxon>
        <taxon>Pseudomonadota</taxon>
        <taxon>Alphaproteobacteria</taxon>
        <taxon>Hyphomicrobiales</taxon>
        <taxon>Aurantimonadaceae</taxon>
        <taxon>Aurantimonas</taxon>
    </lineage>
</organism>
<dbReference type="InterPro" id="IPR035956">
    <property type="entry name" value="RimP_N_sf"/>
</dbReference>